<keyword evidence="1" id="KW-0472">Membrane</keyword>
<organism evidence="2 3">
    <name type="scientific">Svornostia abyssi</name>
    <dbReference type="NCBI Taxonomy" id="2898438"/>
    <lineage>
        <taxon>Bacteria</taxon>
        <taxon>Bacillati</taxon>
        <taxon>Actinomycetota</taxon>
        <taxon>Thermoleophilia</taxon>
        <taxon>Solirubrobacterales</taxon>
        <taxon>Baekduiaceae</taxon>
        <taxon>Svornostia</taxon>
    </lineage>
</organism>
<proteinExistence type="predicted"/>
<feature type="transmembrane region" description="Helical" evidence="1">
    <location>
        <begin position="29"/>
        <end position="48"/>
    </location>
</feature>
<dbReference type="EMBL" id="CP088295">
    <property type="protein sequence ID" value="UUY03773.1"/>
    <property type="molecule type" value="Genomic_DNA"/>
</dbReference>
<dbReference type="RefSeq" id="WP_353864276.1">
    <property type="nucleotide sequence ID" value="NZ_CP088295.1"/>
</dbReference>
<gene>
    <name evidence="2" type="ORF">LRS13_24450</name>
</gene>
<reference evidence="3" key="1">
    <citation type="submission" date="2021-11" db="EMBL/GenBank/DDBJ databases">
        <title>Cultivation dependent microbiological survey of springs from the worlds oldest radium mine currently devoted to the extraction of radon-saturated water.</title>
        <authorList>
            <person name="Kapinusova G."/>
            <person name="Smrhova T."/>
            <person name="Strejcek M."/>
            <person name="Suman J."/>
            <person name="Jani K."/>
            <person name="Pajer P."/>
            <person name="Uhlik O."/>
        </authorList>
    </citation>
    <scope>NUCLEOTIDE SEQUENCE [LARGE SCALE GENOMIC DNA]</scope>
    <source>
        <strain evidence="3">J379</strain>
    </source>
</reference>
<name>A0ABY5PGI4_9ACTN</name>
<dbReference type="Proteomes" id="UP001058860">
    <property type="component" value="Chromosome"/>
</dbReference>
<evidence type="ECO:0000256" key="1">
    <source>
        <dbReference type="SAM" id="Phobius"/>
    </source>
</evidence>
<protein>
    <submittedName>
        <fullName evidence="2">Uncharacterized protein</fullName>
    </submittedName>
</protein>
<feature type="transmembrane region" description="Helical" evidence="1">
    <location>
        <begin position="60"/>
        <end position="81"/>
    </location>
</feature>
<keyword evidence="3" id="KW-1185">Reference proteome</keyword>
<evidence type="ECO:0000313" key="2">
    <source>
        <dbReference type="EMBL" id="UUY03773.1"/>
    </source>
</evidence>
<accession>A0ABY5PGI4</accession>
<feature type="transmembrane region" description="Helical" evidence="1">
    <location>
        <begin position="124"/>
        <end position="149"/>
    </location>
</feature>
<evidence type="ECO:0000313" key="3">
    <source>
        <dbReference type="Proteomes" id="UP001058860"/>
    </source>
</evidence>
<keyword evidence="1" id="KW-0812">Transmembrane</keyword>
<sequence length="150" mass="15523">MHDDLLQPSLANRAATTDTARPWRLLSQFYVAALGGALAVTAIALVNARRLQLTSAQQTVIALAGTAGLGATLAIAAILGQTAEQRWLVRVAAVVAWGGMYAVQRSADRIYAFHEGDAGYASMWIPGTLAAVAGGLIQWPLVVAVAGGLA</sequence>
<keyword evidence="1" id="KW-1133">Transmembrane helix</keyword>
<feature type="transmembrane region" description="Helical" evidence="1">
    <location>
        <begin position="87"/>
        <end position="103"/>
    </location>
</feature>